<evidence type="ECO:0000313" key="10">
    <source>
        <dbReference type="EMBL" id="ORY42987.1"/>
    </source>
</evidence>
<dbReference type="InterPro" id="IPR035965">
    <property type="entry name" value="PAS-like_dom_sf"/>
</dbReference>
<dbReference type="Pfam" id="PF00512">
    <property type="entry name" value="HisKA"/>
    <property type="match status" value="2"/>
</dbReference>
<dbReference type="SMART" id="SM00388">
    <property type="entry name" value="HisKA"/>
    <property type="match status" value="2"/>
</dbReference>
<dbReference type="InterPro" id="IPR036890">
    <property type="entry name" value="HATPase_C_sf"/>
</dbReference>
<dbReference type="GO" id="GO:0000155">
    <property type="term" value="F:phosphorelay sensor kinase activity"/>
    <property type="evidence" value="ECO:0007669"/>
    <property type="project" value="InterPro"/>
</dbReference>
<evidence type="ECO:0000259" key="9">
    <source>
        <dbReference type="PROSITE" id="PS50110"/>
    </source>
</evidence>
<dbReference type="SMART" id="SM00448">
    <property type="entry name" value="REC"/>
    <property type="match status" value="2"/>
</dbReference>
<keyword evidence="3 6" id="KW-0597">Phosphoprotein</keyword>
<dbReference type="InterPro" id="IPR036097">
    <property type="entry name" value="HisK_dim/P_sf"/>
</dbReference>
<feature type="domain" description="Histidine kinase" evidence="8">
    <location>
        <begin position="961"/>
        <end position="1246"/>
    </location>
</feature>
<keyword evidence="11" id="KW-1185">Reference proteome</keyword>
<evidence type="ECO:0000313" key="11">
    <source>
        <dbReference type="Proteomes" id="UP000193642"/>
    </source>
</evidence>
<dbReference type="InterPro" id="IPR003594">
    <property type="entry name" value="HATPase_dom"/>
</dbReference>
<dbReference type="Gene3D" id="3.40.50.2300">
    <property type="match status" value="2"/>
</dbReference>
<dbReference type="PRINTS" id="PR00344">
    <property type="entry name" value="BCTRLSENSOR"/>
</dbReference>
<dbReference type="Gene3D" id="3.30.450.20">
    <property type="entry name" value="PAS domain"/>
    <property type="match status" value="2"/>
</dbReference>
<dbReference type="SUPFAM" id="SSF47384">
    <property type="entry name" value="Homodimeric domain of signal transducing histidine kinase"/>
    <property type="match status" value="2"/>
</dbReference>
<comment type="catalytic activity">
    <reaction evidence="1">
        <text>ATP + protein L-histidine = ADP + protein N-phospho-L-histidine.</text>
        <dbReference type="EC" id="2.7.13.3"/>
    </reaction>
</comment>
<dbReference type="InterPro" id="IPR003661">
    <property type="entry name" value="HisK_dim/P_dom"/>
</dbReference>
<dbReference type="CDD" id="cd00082">
    <property type="entry name" value="HisKA"/>
    <property type="match status" value="2"/>
</dbReference>
<dbReference type="EMBL" id="MCGO01000026">
    <property type="protein sequence ID" value="ORY42987.1"/>
    <property type="molecule type" value="Genomic_DNA"/>
</dbReference>
<dbReference type="NCBIfam" id="TIGR00229">
    <property type="entry name" value="sensory_box"/>
    <property type="match status" value="1"/>
</dbReference>
<feature type="domain" description="Histidine kinase" evidence="8">
    <location>
        <begin position="376"/>
        <end position="596"/>
    </location>
</feature>
<dbReference type="CDD" id="cd17546">
    <property type="entry name" value="REC_hyHK_CKI1_RcsC-like"/>
    <property type="match status" value="1"/>
</dbReference>
<evidence type="ECO:0000256" key="1">
    <source>
        <dbReference type="ARBA" id="ARBA00000085"/>
    </source>
</evidence>
<feature type="region of interest" description="Disordered" evidence="7">
    <location>
        <begin position="1128"/>
        <end position="1155"/>
    </location>
</feature>
<evidence type="ECO:0000256" key="3">
    <source>
        <dbReference type="ARBA" id="ARBA00022553"/>
    </source>
</evidence>
<feature type="modified residue" description="4-aspartylphosphate" evidence="6">
    <location>
        <position position="709"/>
    </location>
</feature>
<dbReference type="SUPFAM" id="SSF52172">
    <property type="entry name" value="CheY-like"/>
    <property type="match status" value="2"/>
</dbReference>
<proteinExistence type="predicted"/>
<dbReference type="EC" id="2.7.13.3" evidence="2"/>
<sequence>MVWRGANLVNTNTVNPNECIVEVSFQDSNNRNAKPFPFGIGGEVGALIQGINWERIAPELGNVDQWPASLRAAASLVLSSKIQALLLWGPEFRIIAYSEKSIAVFGDKHPSMLGDFYPEVFKEVWPVIQARICACKDKGETAYIEDRIYKLFRKGFLERCYFTVTTSPVLGESGIFDGVITWSFETTNKVVSINRTLFLKDLGTTLISSSSLSQFWNNLSSFLDENSKDELLFSVLYQPTPSGCLRKLSQDTKSTLLFDDTIDPTSTHANLMSTKISEAWIQMTPIEIIPTEAIAAYKNGTIVLLPIITSRSEKTALLVLGTNPEMAYDNSYAAFIDMIRHEVSMAYVNVKSLETARLEAKALMELDKVKTSFFMTMAHELRTPLTLIIGPVDDCLKDSNAKLAPQHQAALELVKKNSNRLLRLVNSLLDLGQLNAGCLKPQFRKVDIAKKTREFLAMFESVIEKAGLECIIDCNHIDADCYVDEEMWQKIVFNLLGNALKFTLNGFIRAVLRMSEDLKYFLLIIEDSGVGIPEVDHGKVFDQFHRVQYNGGRSFEGSGIGLALINDLVKLHHGSIDLTSTVGVGSTFTVKMPIGKDHLSETLLFEVKEPTGSIPKLGSTLPGYLEEANDLANLTPRAGLQGTFPNEDETVKLDKTVHDDFIFVVDDNSDMRNYLRQIVGRYWAVEVFENGVVALDAMLRIKPALVISDVSMPVMNGIELVKEIRKRPGISNVPVILVSGMGDKISGLESGADEFLEKPITSKELIIKIKHLLEQQAIRVNLEQNVMREKQISALALQRYQIMSRISPVAMFITNNVGEVIFANDKYAELFGYKTAAECVPQNAEGISSRLLMRESIFPEDQQRTKDMWTDSIINHKQIENFEVRLCLRSTKEVIWVQIKTSLDYDIEGNMFQIGCVTDITLNKLQDEQKLNQYKLEQEYQSKRADDAIQSKIESEKFIDMVCHELRNPLNGIQNSNTLMGELLDDVGSLLNGNQKASEILEQAKECFDAIEICSKHQQAIADDVLNISKLNMNMITISKSTPFLPKELLTKVLSTFKAEMKAKKTKLTIQIEESFSHHYSSAEFFGDPSRITQIIINLVANACKFTQKVQKRSIEVILGASSVTVESDTESETSHESSISSQAGSPKNIGSRKNSADDLLKSRIKESVFLTIAVKDTGIGMTPEQRALLFKQFQQASSRTYADYGGSGLGLFISKRLVDMMNGSVDVESVKGVGSTFKVSIPVKYSISRDKSDTLNGLRPPCSRRNSDFMELSPSPTPSRATDVRANTSEKISKKILVVDDNDINRMVLEKHLSKLGYASITAINGQQAYEAYIRSQEEILLILMDVEMPVLDGKEAAMKIREFERLAGCQQPVPIIAVTGNARTEQLDGAISAGMNAALLKPFSRDKLSELIGKWLKV</sequence>
<evidence type="ECO:0000256" key="7">
    <source>
        <dbReference type="SAM" id="MobiDB-lite"/>
    </source>
</evidence>
<dbReference type="Gene3D" id="1.10.287.130">
    <property type="match status" value="2"/>
</dbReference>
<gene>
    <name evidence="10" type="ORF">BCR33DRAFT_785873</name>
</gene>
<dbReference type="InterPro" id="IPR000014">
    <property type="entry name" value="PAS"/>
</dbReference>
<dbReference type="Gene3D" id="3.30.565.10">
    <property type="entry name" value="Histidine kinase-like ATPase, C-terminal domain"/>
    <property type="match status" value="2"/>
</dbReference>
<protein>
    <recommendedName>
        <fullName evidence="2">histidine kinase</fullName>
        <ecNumber evidence="2">2.7.13.3</ecNumber>
    </recommendedName>
</protein>
<dbReference type="OrthoDB" id="5378913at2759"/>
<dbReference type="InterPro" id="IPR005467">
    <property type="entry name" value="His_kinase_dom"/>
</dbReference>
<keyword evidence="5" id="KW-0418">Kinase</keyword>
<evidence type="ECO:0000256" key="2">
    <source>
        <dbReference type="ARBA" id="ARBA00012438"/>
    </source>
</evidence>
<feature type="modified residue" description="4-aspartylphosphate" evidence="6">
    <location>
        <position position="1347"/>
    </location>
</feature>
<evidence type="ECO:0000256" key="6">
    <source>
        <dbReference type="PROSITE-ProRule" id="PRU00169"/>
    </source>
</evidence>
<name>A0A1Y2C7W7_9FUNG</name>
<dbReference type="PROSITE" id="PS50109">
    <property type="entry name" value="HIS_KIN"/>
    <property type="match status" value="2"/>
</dbReference>
<dbReference type="Pfam" id="PF00072">
    <property type="entry name" value="Response_reg"/>
    <property type="match status" value="2"/>
</dbReference>
<feature type="domain" description="Response regulatory" evidence="9">
    <location>
        <begin position="661"/>
        <end position="773"/>
    </location>
</feature>
<dbReference type="InterPro" id="IPR004358">
    <property type="entry name" value="Sig_transdc_His_kin-like_C"/>
</dbReference>
<keyword evidence="4" id="KW-0808">Transferase</keyword>
<feature type="domain" description="Response regulatory" evidence="9">
    <location>
        <begin position="1296"/>
        <end position="1418"/>
    </location>
</feature>
<dbReference type="SMART" id="SM00387">
    <property type="entry name" value="HATPase_c"/>
    <property type="match status" value="2"/>
</dbReference>
<evidence type="ECO:0000256" key="4">
    <source>
        <dbReference type="ARBA" id="ARBA00022679"/>
    </source>
</evidence>
<organism evidence="10 11">
    <name type="scientific">Rhizoclosmatium globosum</name>
    <dbReference type="NCBI Taxonomy" id="329046"/>
    <lineage>
        <taxon>Eukaryota</taxon>
        <taxon>Fungi</taxon>
        <taxon>Fungi incertae sedis</taxon>
        <taxon>Chytridiomycota</taxon>
        <taxon>Chytridiomycota incertae sedis</taxon>
        <taxon>Chytridiomycetes</taxon>
        <taxon>Chytridiales</taxon>
        <taxon>Chytriomycetaceae</taxon>
        <taxon>Rhizoclosmatium</taxon>
    </lineage>
</organism>
<dbReference type="Pfam" id="PF02518">
    <property type="entry name" value="HATPase_c"/>
    <property type="match status" value="2"/>
</dbReference>
<dbReference type="Proteomes" id="UP000193642">
    <property type="component" value="Unassembled WGS sequence"/>
</dbReference>
<reference evidence="10 11" key="1">
    <citation type="submission" date="2016-07" db="EMBL/GenBank/DDBJ databases">
        <title>Pervasive Adenine N6-methylation of Active Genes in Fungi.</title>
        <authorList>
            <consortium name="DOE Joint Genome Institute"/>
            <person name="Mondo S.J."/>
            <person name="Dannebaum R.O."/>
            <person name="Kuo R.C."/>
            <person name="Labutti K."/>
            <person name="Haridas S."/>
            <person name="Kuo A."/>
            <person name="Salamov A."/>
            <person name="Ahrendt S.R."/>
            <person name="Lipzen A."/>
            <person name="Sullivan W."/>
            <person name="Andreopoulos W.B."/>
            <person name="Clum A."/>
            <person name="Lindquist E."/>
            <person name="Daum C."/>
            <person name="Ramamoorthy G.K."/>
            <person name="Gryganskyi A."/>
            <person name="Culley D."/>
            <person name="Magnuson J.K."/>
            <person name="James T.Y."/>
            <person name="O'Malley M.A."/>
            <person name="Stajich J.E."/>
            <person name="Spatafora J.W."/>
            <person name="Visel A."/>
            <person name="Grigoriev I.V."/>
        </authorList>
    </citation>
    <scope>NUCLEOTIDE SEQUENCE [LARGE SCALE GENOMIC DNA]</scope>
    <source>
        <strain evidence="10 11">JEL800</strain>
    </source>
</reference>
<dbReference type="InterPro" id="IPR011006">
    <property type="entry name" value="CheY-like_superfamily"/>
</dbReference>
<dbReference type="PROSITE" id="PS50110">
    <property type="entry name" value="RESPONSE_REGULATORY"/>
    <property type="match status" value="2"/>
</dbReference>
<dbReference type="InterPro" id="IPR001789">
    <property type="entry name" value="Sig_transdc_resp-reg_receiver"/>
</dbReference>
<dbReference type="CDD" id="cd00130">
    <property type="entry name" value="PAS"/>
    <property type="match status" value="1"/>
</dbReference>
<dbReference type="SUPFAM" id="SSF55785">
    <property type="entry name" value="PYP-like sensor domain (PAS domain)"/>
    <property type="match status" value="1"/>
</dbReference>
<accession>A0A1Y2C7W7</accession>
<dbReference type="SUPFAM" id="SSF55874">
    <property type="entry name" value="ATPase domain of HSP90 chaperone/DNA topoisomerase II/histidine kinase"/>
    <property type="match status" value="2"/>
</dbReference>
<evidence type="ECO:0000256" key="5">
    <source>
        <dbReference type="ARBA" id="ARBA00022777"/>
    </source>
</evidence>
<comment type="caution">
    <text evidence="10">The sequence shown here is derived from an EMBL/GenBank/DDBJ whole genome shotgun (WGS) entry which is preliminary data.</text>
</comment>
<dbReference type="STRING" id="329046.A0A1Y2C7W7"/>
<evidence type="ECO:0000259" key="8">
    <source>
        <dbReference type="PROSITE" id="PS50109"/>
    </source>
</evidence>
<dbReference type="PANTHER" id="PTHR43047">
    <property type="entry name" value="TWO-COMPONENT HISTIDINE PROTEIN KINASE"/>
    <property type="match status" value="1"/>
</dbReference>